<evidence type="ECO:0000313" key="2">
    <source>
        <dbReference type="EMBL" id="PIZ14705.1"/>
    </source>
</evidence>
<comment type="caution">
    <text evidence="2">The sequence shown here is derived from an EMBL/GenBank/DDBJ whole genome shotgun (WGS) entry which is preliminary data.</text>
</comment>
<evidence type="ECO:0000313" key="3">
    <source>
        <dbReference type="Proteomes" id="UP000229307"/>
    </source>
</evidence>
<dbReference type="Proteomes" id="UP000229307">
    <property type="component" value="Unassembled WGS sequence"/>
</dbReference>
<dbReference type="AlphaFoldDB" id="A0A2M7S579"/>
<organism evidence="2 3">
    <name type="scientific">Candidatus Desantisbacteria bacterium CG_4_10_14_0_8_um_filter_48_22</name>
    <dbReference type="NCBI Taxonomy" id="1974543"/>
    <lineage>
        <taxon>Bacteria</taxon>
        <taxon>Candidatus Desantisiibacteriota</taxon>
    </lineage>
</organism>
<name>A0A2M7S579_9BACT</name>
<feature type="transmembrane region" description="Helical" evidence="1">
    <location>
        <begin position="106"/>
        <end position="126"/>
    </location>
</feature>
<keyword evidence="1" id="KW-0812">Transmembrane</keyword>
<dbReference type="EMBL" id="PFMR01000313">
    <property type="protein sequence ID" value="PIZ14705.1"/>
    <property type="molecule type" value="Genomic_DNA"/>
</dbReference>
<feature type="transmembrane region" description="Helical" evidence="1">
    <location>
        <begin position="48"/>
        <end position="66"/>
    </location>
</feature>
<keyword evidence="1" id="KW-0472">Membrane</keyword>
<protein>
    <submittedName>
        <fullName evidence="2">Uncharacterized protein</fullName>
    </submittedName>
</protein>
<feature type="transmembrane region" description="Helical" evidence="1">
    <location>
        <begin position="73"/>
        <end position="94"/>
    </location>
</feature>
<proteinExistence type="predicted"/>
<evidence type="ECO:0000256" key="1">
    <source>
        <dbReference type="SAM" id="Phobius"/>
    </source>
</evidence>
<gene>
    <name evidence="2" type="ORF">COY52_11335</name>
</gene>
<accession>A0A2M7S579</accession>
<keyword evidence="1" id="KW-1133">Transmembrane helix</keyword>
<reference evidence="3" key="1">
    <citation type="submission" date="2017-09" db="EMBL/GenBank/DDBJ databases">
        <title>Depth-based differentiation of microbial function through sediment-hosted aquifers and enrichment of novel symbionts in the deep terrestrial subsurface.</title>
        <authorList>
            <person name="Probst A.J."/>
            <person name="Ladd B."/>
            <person name="Jarett J.K."/>
            <person name="Geller-Mcgrath D.E."/>
            <person name="Sieber C.M.K."/>
            <person name="Emerson J.B."/>
            <person name="Anantharaman K."/>
            <person name="Thomas B.C."/>
            <person name="Malmstrom R."/>
            <person name="Stieglmeier M."/>
            <person name="Klingl A."/>
            <person name="Woyke T."/>
            <person name="Ryan C.M."/>
            <person name="Banfield J.F."/>
        </authorList>
    </citation>
    <scope>NUCLEOTIDE SEQUENCE [LARGE SCALE GENOMIC DNA]</scope>
</reference>
<sequence>MARFILVSMASGVILGVIDYICNTGSFTEDLKGFSGQLLLSAGKAASGLGINLALGFAMTGIFILLRKSFDGVIIAMGFALTVWFFRVTMFFIRKWMTFKAPLNDLVYVFIAGMSQMISLGILYELTLKPLAR</sequence>